<dbReference type="InterPro" id="IPR000477">
    <property type="entry name" value="RT_dom"/>
</dbReference>
<feature type="region of interest" description="Disordered" evidence="1">
    <location>
        <begin position="271"/>
        <end position="350"/>
    </location>
</feature>
<feature type="domain" description="Reverse transcriptase" evidence="2">
    <location>
        <begin position="723"/>
        <end position="876"/>
    </location>
</feature>
<feature type="compositionally biased region" description="Low complexity" evidence="1">
    <location>
        <begin position="273"/>
        <end position="310"/>
    </location>
</feature>
<dbReference type="PANTHER" id="PTHR33116:SF86">
    <property type="entry name" value="REVERSE TRANSCRIPTASE DOMAIN-CONTAINING PROTEIN"/>
    <property type="match status" value="1"/>
</dbReference>
<name>A0A2N9GXZ2_FAGSY</name>
<dbReference type="EMBL" id="OIVN01002887">
    <property type="protein sequence ID" value="SPD07177.1"/>
    <property type="molecule type" value="Genomic_DNA"/>
</dbReference>
<reference evidence="3" key="1">
    <citation type="submission" date="2018-02" db="EMBL/GenBank/DDBJ databases">
        <authorList>
            <person name="Cohen D.B."/>
            <person name="Kent A.D."/>
        </authorList>
    </citation>
    <scope>NUCLEOTIDE SEQUENCE</scope>
</reference>
<gene>
    <name evidence="3" type="ORF">FSB_LOCUS35059</name>
</gene>
<dbReference type="AlphaFoldDB" id="A0A2N9GXZ2"/>
<organism evidence="3">
    <name type="scientific">Fagus sylvatica</name>
    <name type="common">Beechnut</name>
    <dbReference type="NCBI Taxonomy" id="28930"/>
    <lineage>
        <taxon>Eukaryota</taxon>
        <taxon>Viridiplantae</taxon>
        <taxon>Streptophyta</taxon>
        <taxon>Embryophyta</taxon>
        <taxon>Tracheophyta</taxon>
        <taxon>Spermatophyta</taxon>
        <taxon>Magnoliopsida</taxon>
        <taxon>eudicotyledons</taxon>
        <taxon>Gunneridae</taxon>
        <taxon>Pentapetalae</taxon>
        <taxon>rosids</taxon>
        <taxon>fabids</taxon>
        <taxon>Fagales</taxon>
        <taxon>Fagaceae</taxon>
        <taxon>Fagus</taxon>
    </lineage>
</organism>
<protein>
    <recommendedName>
        <fullName evidence="2">Reverse transcriptase domain-containing protein</fullName>
    </recommendedName>
</protein>
<dbReference type="PANTHER" id="PTHR33116">
    <property type="entry name" value="REVERSE TRANSCRIPTASE ZINC-BINDING DOMAIN-CONTAINING PROTEIN-RELATED-RELATED"/>
    <property type="match status" value="1"/>
</dbReference>
<accession>A0A2N9GXZ2</accession>
<feature type="compositionally biased region" description="Low complexity" evidence="1">
    <location>
        <begin position="329"/>
        <end position="347"/>
    </location>
</feature>
<evidence type="ECO:0000256" key="1">
    <source>
        <dbReference type="SAM" id="MobiDB-lite"/>
    </source>
</evidence>
<proteinExistence type="predicted"/>
<evidence type="ECO:0000313" key="3">
    <source>
        <dbReference type="EMBL" id="SPD07177.1"/>
    </source>
</evidence>
<evidence type="ECO:0000259" key="2">
    <source>
        <dbReference type="Pfam" id="PF00078"/>
    </source>
</evidence>
<dbReference type="Pfam" id="PF00078">
    <property type="entry name" value="RVT_1"/>
    <property type="match status" value="1"/>
</dbReference>
<sequence length="1013" mass="114654">MSTFWVQIHGLPRIWQNKDYISRIGREIGSIQSIEDVAASQLYWKKFIRLRIDIDMNKPLVPAWPSLLSPTSLELDFLRLEIGSMFLVRPLLRVFMIEVARPGCLLLALPPRWPTLLLVPPCHLAESSEQQRGFGQLSAVGSSTCMEGSGPVRSTGFVQLGEALMDAGMVLGQAAHEVRISQNPCLVSGHILFRMSHEDILSVRPHTKCNHPNYPNCMIWDGIVYNFGLDSDEDVDPSDFFPLNLLSPPIPNSNLEAALFEVPINFGPIGLAQPSPSHPSTTQQNQTQSSTTIPNIPINISPKSSPRSPNLKGKPISSKRNLNKKKSRTISSSQISYSSPSSSPSSTHSDEHVLASECNLISLELSSQISLNPYQESHLFSMAKEAGLIMPPQVDVLEFDLHMISLAISDCLYMWTLSNRRWGSGSIRERLDRGISNVSWRVYFPKAIIYHLGAVNSDHCPLFLNTNPSDIFIKRPFRFVATWTRDPKVLRLSKELGIQLCLGSPGLQLSLNHGVTAAALRKWSKFEFGFCQYRIQELTNLISEIQGKPVTEENARREAYLQSDLNEWLIRNDLLWKQKSRELWLKNGDRNTKFFHLSTSLKRRHNSIDAIKTEKGVWIIDAKLLREFISKKFEVLFKVEDVNFPQDLDNLIPLSITAAENDELNSILSPHYWPIVGGNVIETVQDFFKHGRLSQELNNTFIVLIPKCLFQVVGLLRTRLLSKSLSIVLTRKVKEGFVAIKVDLQKAYDKLNWGFLKVVLLKFGFSEVFVKWILLCVTFVSSSILINGGKTKTFFPSRGLRQGDPLSLYLFILCQEVLSQMFERQFALGNLHGVRMNVSGPAISRVMFVYDIMIFTKANRKEVEVVDDFLESYCQWSDQLINKGRKTLITSVAQAIPAYSFSTTAVPMTICNKLDATTRRFWWNPKKLNGSYLAWKSWEVFCLPKAASGLGFRQANVFNQALLAKLTWLIASKKKSLCLDALRSKCKVQEDWLGKEPRKYASPLWKAIEKLSV</sequence>